<dbReference type="Pfam" id="PF00385">
    <property type="entry name" value="Chromo"/>
    <property type="match status" value="1"/>
</dbReference>
<dbReference type="Pfam" id="PF01393">
    <property type="entry name" value="Chromo_shadow"/>
    <property type="match status" value="1"/>
</dbReference>
<gene>
    <name evidence="5" type="ORF">OBBRIDRAFT_787417</name>
</gene>
<accession>A0A8E2J7A8</accession>
<dbReference type="PANTHER" id="PTHR22812">
    <property type="entry name" value="CHROMOBOX PROTEIN"/>
    <property type="match status" value="1"/>
</dbReference>
<keyword evidence="6" id="KW-1185">Reference proteome</keyword>
<dbReference type="OrthoDB" id="433924at2759"/>
<feature type="compositionally biased region" description="Acidic residues" evidence="3">
    <location>
        <begin position="147"/>
        <end position="159"/>
    </location>
</feature>
<evidence type="ECO:0000256" key="3">
    <source>
        <dbReference type="SAM" id="MobiDB-lite"/>
    </source>
</evidence>
<feature type="domain" description="Chromo" evidence="4">
    <location>
        <begin position="38"/>
        <end position="100"/>
    </location>
</feature>
<evidence type="ECO:0000313" key="6">
    <source>
        <dbReference type="Proteomes" id="UP000250043"/>
    </source>
</evidence>
<dbReference type="InterPro" id="IPR016197">
    <property type="entry name" value="Chromo-like_dom_sf"/>
</dbReference>
<keyword evidence="2" id="KW-0539">Nucleus</keyword>
<feature type="compositionally biased region" description="Basic residues" evidence="3">
    <location>
        <begin position="93"/>
        <end position="103"/>
    </location>
</feature>
<protein>
    <recommendedName>
        <fullName evidence="4">Chromo domain-containing protein</fullName>
    </recommendedName>
</protein>
<name>A0A8E2J7A8_9APHY</name>
<dbReference type="InterPro" id="IPR000953">
    <property type="entry name" value="Chromo/chromo_shadow_dom"/>
</dbReference>
<dbReference type="GO" id="GO:0006338">
    <property type="term" value="P:chromatin remodeling"/>
    <property type="evidence" value="ECO:0007669"/>
    <property type="project" value="UniProtKB-ARBA"/>
</dbReference>
<sequence>MPGRAADSEDEREVRASEEMEVDAEVQGSEAEGDEEEYEIEQILDAKLGTFPEGRYGYLVKWKGYGSEHNSWVDEQDAGNAKALIDAYWKLQKKDKRVARKSGGRPSLAKERKSSTAREESPEITEVKPKKRGRPSAASKAARESPESVDEAEESEEEPAPVSKKKKAAAITTGRRSTGKRAAKEDTDNEDGIYVSMKNYQHMTTWEHIVQQIDTVERTNDGNLMVYFTLKNGKGRAKVSNDEARKKMPMKVLDFYEGHLRWRYDTEA</sequence>
<evidence type="ECO:0000256" key="2">
    <source>
        <dbReference type="ARBA" id="ARBA00023242"/>
    </source>
</evidence>
<dbReference type="SUPFAM" id="SSF54160">
    <property type="entry name" value="Chromo domain-like"/>
    <property type="match status" value="2"/>
</dbReference>
<proteinExistence type="predicted"/>
<dbReference type="PROSITE" id="PS50013">
    <property type="entry name" value="CHROMO_2"/>
    <property type="match status" value="1"/>
</dbReference>
<feature type="compositionally biased region" description="Basic and acidic residues" evidence="3">
    <location>
        <begin position="108"/>
        <end position="128"/>
    </location>
</feature>
<dbReference type="Gene3D" id="2.40.50.40">
    <property type="match status" value="2"/>
</dbReference>
<comment type="subcellular location">
    <subcellularLocation>
        <location evidence="1">Nucleus</location>
    </subcellularLocation>
</comment>
<dbReference type="EMBL" id="KV722331">
    <property type="protein sequence ID" value="OCH96335.1"/>
    <property type="molecule type" value="Genomic_DNA"/>
</dbReference>
<dbReference type="SMART" id="SM00300">
    <property type="entry name" value="ChSh"/>
    <property type="match status" value="1"/>
</dbReference>
<evidence type="ECO:0000259" key="4">
    <source>
        <dbReference type="PROSITE" id="PS50013"/>
    </source>
</evidence>
<dbReference type="InterPro" id="IPR051219">
    <property type="entry name" value="Heterochromatin_chromo-domain"/>
</dbReference>
<feature type="region of interest" description="Disordered" evidence="3">
    <location>
        <begin position="1"/>
        <end position="37"/>
    </location>
</feature>
<dbReference type="SMART" id="SM00298">
    <property type="entry name" value="CHROMO"/>
    <property type="match status" value="1"/>
</dbReference>
<reference evidence="5 6" key="1">
    <citation type="submission" date="2016-07" db="EMBL/GenBank/DDBJ databases">
        <title>Draft genome of the white-rot fungus Obba rivulosa 3A-2.</title>
        <authorList>
            <consortium name="DOE Joint Genome Institute"/>
            <person name="Miettinen O."/>
            <person name="Riley R."/>
            <person name="Acob R."/>
            <person name="Barry K."/>
            <person name="Cullen D."/>
            <person name="De Vries R."/>
            <person name="Hainaut M."/>
            <person name="Hatakka A."/>
            <person name="Henrissat B."/>
            <person name="Hilden K."/>
            <person name="Kuo R."/>
            <person name="Labutti K."/>
            <person name="Lipzen A."/>
            <person name="Makela M.R."/>
            <person name="Sandor L."/>
            <person name="Spatafora J.W."/>
            <person name="Grigoriev I.V."/>
            <person name="Hibbett D.S."/>
        </authorList>
    </citation>
    <scope>NUCLEOTIDE SEQUENCE [LARGE SCALE GENOMIC DNA]</scope>
    <source>
        <strain evidence="5 6">3A-2</strain>
    </source>
</reference>
<dbReference type="AlphaFoldDB" id="A0A8E2J7A8"/>
<dbReference type="InterPro" id="IPR023780">
    <property type="entry name" value="Chromo_domain"/>
</dbReference>
<feature type="region of interest" description="Disordered" evidence="3">
    <location>
        <begin position="93"/>
        <end position="187"/>
    </location>
</feature>
<evidence type="ECO:0000256" key="1">
    <source>
        <dbReference type="ARBA" id="ARBA00004123"/>
    </source>
</evidence>
<organism evidence="5 6">
    <name type="scientific">Obba rivulosa</name>
    <dbReference type="NCBI Taxonomy" id="1052685"/>
    <lineage>
        <taxon>Eukaryota</taxon>
        <taxon>Fungi</taxon>
        <taxon>Dikarya</taxon>
        <taxon>Basidiomycota</taxon>
        <taxon>Agaricomycotina</taxon>
        <taxon>Agaricomycetes</taxon>
        <taxon>Polyporales</taxon>
        <taxon>Gelatoporiaceae</taxon>
        <taxon>Obba</taxon>
    </lineage>
</organism>
<dbReference type="InterPro" id="IPR008251">
    <property type="entry name" value="Chromo_shadow_dom"/>
</dbReference>
<dbReference type="Proteomes" id="UP000250043">
    <property type="component" value="Unassembled WGS sequence"/>
</dbReference>
<dbReference type="GO" id="GO:0005634">
    <property type="term" value="C:nucleus"/>
    <property type="evidence" value="ECO:0007669"/>
    <property type="project" value="UniProtKB-SubCell"/>
</dbReference>
<evidence type="ECO:0000313" key="5">
    <source>
        <dbReference type="EMBL" id="OCH96335.1"/>
    </source>
</evidence>